<comment type="caution">
    <text evidence="1">The sequence shown here is derived from an EMBL/GenBank/DDBJ whole genome shotgun (WGS) entry which is preliminary data.</text>
</comment>
<keyword evidence="2" id="KW-1185">Reference proteome</keyword>
<protein>
    <recommendedName>
        <fullName evidence="3">DUF192 domain-containing protein</fullName>
    </recommendedName>
</protein>
<accession>A0A4Y4F3G9</accession>
<dbReference type="Gene3D" id="2.60.120.1140">
    <property type="entry name" value="Protein of unknown function DUF192"/>
    <property type="match status" value="1"/>
</dbReference>
<dbReference type="PANTHER" id="PTHR37953">
    <property type="entry name" value="UPF0127 PROTEIN MJ1496"/>
    <property type="match status" value="1"/>
</dbReference>
<organism evidence="1 2">
    <name type="scientific">Halomonas halmophila</name>
    <dbReference type="NCBI Taxonomy" id="252"/>
    <lineage>
        <taxon>Bacteria</taxon>
        <taxon>Pseudomonadati</taxon>
        <taxon>Pseudomonadota</taxon>
        <taxon>Gammaproteobacteria</taxon>
        <taxon>Oceanospirillales</taxon>
        <taxon>Halomonadaceae</taxon>
        <taxon>Halomonas</taxon>
    </lineage>
</organism>
<dbReference type="InterPro" id="IPR003795">
    <property type="entry name" value="DUF192"/>
</dbReference>
<gene>
    <name evidence="1" type="ORF">HHA01_13710</name>
</gene>
<name>A0A4Y4F3G9_9GAMM</name>
<evidence type="ECO:0008006" key="3">
    <source>
        <dbReference type="Google" id="ProtNLM"/>
    </source>
</evidence>
<proteinExistence type="predicted"/>
<dbReference type="Pfam" id="PF02643">
    <property type="entry name" value="DUF192"/>
    <property type="match status" value="1"/>
</dbReference>
<evidence type="ECO:0000313" key="1">
    <source>
        <dbReference type="EMBL" id="GED22394.1"/>
    </source>
</evidence>
<dbReference type="AlphaFoldDB" id="A0A4Y4F3G9"/>
<dbReference type="EMBL" id="BJOC01000018">
    <property type="protein sequence ID" value="GED22394.1"/>
    <property type="molecule type" value="Genomic_DNA"/>
</dbReference>
<dbReference type="RefSeq" id="WP_307725345.1">
    <property type="nucleotide sequence ID" value="NZ_BJOC01000018.1"/>
</dbReference>
<reference evidence="1 2" key="1">
    <citation type="submission" date="2019-06" db="EMBL/GenBank/DDBJ databases">
        <title>Whole genome shotgun sequence of Halomonas halmophila NBRC 15537.</title>
        <authorList>
            <person name="Hosoyama A."/>
            <person name="Uohara A."/>
            <person name="Ohji S."/>
            <person name="Ichikawa N."/>
        </authorList>
    </citation>
    <scope>NUCLEOTIDE SEQUENCE [LARGE SCALE GENOMIC DNA]</scope>
    <source>
        <strain evidence="1 2">NBRC 15537</strain>
    </source>
</reference>
<dbReference type="InterPro" id="IPR038695">
    <property type="entry name" value="Saro_0823-like_sf"/>
</dbReference>
<dbReference type="Proteomes" id="UP000319812">
    <property type="component" value="Unassembled WGS sequence"/>
</dbReference>
<dbReference type="PANTHER" id="PTHR37953:SF1">
    <property type="entry name" value="UPF0127 PROTEIN MJ1496"/>
    <property type="match status" value="1"/>
</dbReference>
<sequence length="186" mass="20730">MWVHSMGIAEKLTSRRRTHTPNPTRRRLLKGMLVAPLALGWQPLAWAALLPTSPLTIHSRQGPHRLTVEVANSSSERSQGLMERESLARDAGMLFLYDVAQPARSGFWMYRTRIPLDIAFLDAEGRINEIHRMQPCRAASPSDCPVTRAEAPYHAALEVNAGYFEARDIQPGDCVSWPAQDGGACR</sequence>
<evidence type="ECO:0000313" key="2">
    <source>
        <dbReference type="Proteomes" id="UP000319812"/>
    </source>
</evidence>